<organism evidence="6 7">
    <name type="scientific">Demequina capsici</name>
    <dbReference type="NCBI Taxonomy" id="3075620"/>
    <lineage>
        <taxon>Bacteria</taxon>
        <taxon>Bacillati</taxon>
        <taxon>Actinomycetota</taxon>
        <taxon>Actinomycetes</taxon>
        <taxon>Micrococcales</taxon>
        <taxon>Demequinaceae</taxon>
        <taxon>Demequina</taxon>
    </lineage>
</organism>
<dbReference type="Proteomes" id="UP001304125">
    <property type="component" value="Chromosome"/>
</dbReference>
<dbReference type="Gene3D" id="3.20.20.70">
    <property type="entry name" value="Aldolase class I"/>
    <property type="match status" value="1"/>
</dbReference>
<evidence type="ECO:0000256" key="3">
    <source>
        <dbReference type="ARBA" id="ARBA00023002"/>
    </source>
</evidence>
<gene>
    <name evidence="6" type="ORF">RN606_11950</name>
</gene>
<dbReference type="AlphaFoldDB" id="A0AA96F4T4"/>
<evidence type="ECO:0000313" key="6">
    <source>
        <dbReference type="EMBL" id="WNM24066.1"/>
    </source>
</evidence>
<name>A0AA96F4T4_9MICO</name>
<dbReference type="Pfam" id="PF00724">
    <property type="entry name" value="Oxidored_FMN"/>
    <property type="match status" value="1"/>
</dbReference>
<evidence type="ECO:0000256" key="2">
    <source>
        <dbReference type="ARBA" id="ARBA00005979"/>
    </source>
</evidence>
<evidence type="ECO:0000256" key="4">
    <source>
        <dbReference type="SAM" id="MobiDB-lite"/>
    </source>
</evidence>
<dbReference type="InterPro" id="IPR013785">
    <property type="entry name" value="Aldolase_TIM"/>
</dbReference>
<feature type="region of interest" description="Disordered" evidence="4">
    <location>
        <begin position="329"/>
        <end position="359"/>
    </location>
</feature>
<evidence type="ECO:0000259" key="5">
    <source>
        <dbReference type="Pfam" id="PF00724"/>
    </source>
</evidence>
<proteinExistence type="inferred from homology"/>
<dbReference type="CDD" id="cd02933">
    <property type="entry name" value="OYE_like_FMN"/>
    <property type="match status" value="1"/>
</dbReference>
<keyword evidence="7" id="KW-1185">Reference proteome</keyword>
<keyword evidence="3" id="KW-0560">Oxidoreductase</keyword>
<feature type="domain" description="NADH:flavin oxidoreductase/NADH oxidase N-terminal" evidence="5">
    <location>
        <begin position="5"/>
        <end position="332"/>
    </location>
</feature>
<comment type="similarity">
    <text evidence="2">Belongs to the NADH:flavin oxidoreductase/NADH oxidase family.</text>
</comment>
<reference evidence="6 7" key="1">
    <citation type="submission" date="2023-09" db="EMBL/GenBank/DDBJ databases">
        <title>Demequina sp. a novel bacteria isolated from Capsicum annuum.</title>
        <authorList>
            <person name="Humaira Z."/>
            <person name="Lee J."/>
            <person name="Cho D."/>
        </authorList>
    </citation>
    <scope>NUCLEOTIDE SEQUENCE [LARGE SCALE GENOMIC DNA]</scope>
    <source>
        <strain evidence="6 7">OYTSA14</strain>
    </source>
</reference>
<dbReference type="InterPro" id="IPR045247">
    <property type="entry name" value="Oye-like"/>
</dbReference>
<dbReference type="FunFam" id="3.20.20.70:FF:000059">
    <property type="entry name" value="N-ethylmaleimide reductase, FMN-linked"/>
    <property type="match status" value="1"/>
</dbReference>
<comment type="cofactor">
    <cofactor evidence="1">
        <name>FMN</name>
        <dbReference type="ChEBI" id="CHEBI:58210"/>
    </cofactor>
</comment>
<dbReference type="PANTHER" id="PTHR22893">
    <property type="entry name" value="NADH OXIDOREDUCTASE-RELATED"/>
    <property type="match status" value="1"/>
</dbReference>
<dbReference type="GO" id="GO:0005829">
    <property type="term" value="C:cytosol"/>
    <property type="evidence" value="ECO:0007669"/>
    <property type="project" value="UniProtKB-ARBA"/>
</dbReference>
<evidence type="ECO:0000313" key="7">
    <source>
        <dbReference type="Proteomes" id="UP001304125"/>
    </source>
</evidence>
<dbReference type="InterPro" id="IPR001155">
    <property type="entry name" value="OxRdtase_FMN_N"/>
</dbReference>
<dbReference type="RefSeq" id="WP_313497466.1">
    <property type="nucleotide sequence ID" value="NZ_CP134879.1"/>
</dbReference>
<dbReference type="EMBL" id="CP134879">
    <property type="protein sequence ID" value="WNM24066.1"/>
    <property type="molecule type" value="Genomic_DNA"/>
</dbReference>
<accession>A0AA96F4T4</accession>
<dbReference type="GO" id="GO:0010181">
    <property type="term" value="F:FMN binding"/>
    <property type="evidence" value="ECO:0007669"/>
    <property type="project" value="InterPro"/>
</dbReference>
<protein>
    <submittedName>
        <fullName evidence="6">Alkene reductase</fullName>
    </submittedName>
</protein>
<dbReference type="SUPFAM" id="SSF51395">
    <property type="entry name" value="FMN-linked oxidoreductases"/>
    <property type="match status" value="1"/>
</dbReference>
<dbReference type="GO" id="GO:0016628">
    <property type="term" value="F:oxidoreductase activity, acting on the CH-CH group of donors, NAD or NADP as acceptor"/>
    <property type="evidence" value="ECO:0007669"/>
    <property type="project" value="UniProtKB-ARBA"/>
</dbReference>
<sequence length="359" mass="37392">MPDPFAPYVLGGVPLANRIVMAPMTRCRAGSGGTATELMARYYAQRADAGLIITEGIQPSEVGQGYPWTPGLHTAEQARSWRTVTEAVHARGGRIAAQLMHAGRISHPSVQRGGAVPVAPSAVRADGKVFTPAGMKDMVTPVALDEPGIRATIADFVAAARAAIGAGFDGVEIHGANGYLVHQFLAEGSNSRTDAWGGGVAGRLRFAVEVAAAVAGEIGPRRVGMRLSPGGGTSSDIHEDPEDLPATYVPLAHALSEVGLGWLHLVDTGGPALRLRIREAWHGALIVNPALGAGAEAAQAGLQAVEEGQADLVSYAALFLANPDLPTRLRRGGPFNAPDRSTYYGGDERGYTDYPELAS</sequence>
<dbReference type="PANTHER" id="PTHR22893:SF91">
    <property type="entry name" value="NADPH DEHYDROGENASE 2-RELATED"/>
    <property type="match status" value="1"/>
</dbReference>
<evidence type="ECO:0000256" key="1">
    <source>
        <dbReference type="ARBA" id="ARBA00001917"/>
    </source>
</evidence>